<organism evidence="2 3">
    <name type="scientific">Sphaerotilus mobilis</name>
    <dbReference type="NCBI Taxonomy" id="47994"/>
    <lineage>
        <taxon>Bacteria</taxon>
        <taxon>Pseudomonadati</taxon>
        <taxon>Pseudomonadota</taxon>
        <taxon>Betaproteobacteria</taxon>
        <taxon>Burkholderiales</taxon>
        <taxon>Sphaerotilaceae</taxon>
        <taxon>Sphaerotilus</taxon>
    </lineage>
</organism>
<dbReference type="SUPFAM" id="SSF52821">
    <property type="entry name" value="Rhodanese/Cell cycle control phosphatase"/>
    <property type="match status" value="1"/>
</dbReference>
<gene>
    <name evidence="2" type="ORF">EV685_3052</name>
</gene>
<dbReference type="SMART" id="SM00450">
    <property type="entry name" value="RHOD"/>
    <property type="match status" value="1"/>
</dbReference>
<dbReference type="Pfam" id="PF17773">
    <property type="entry name" value="UPF0176_N"/>
    <property type="match status" value="1"/>
</dbReference>
<evidence type="ECO:0000313" key="2">
    <source>
        <dbReference type="EMBL" id="RZS53424.1"/>
    </source>
</evidence>
<comment type="caution">
    <text evidence="2">The sequence shown here is derived from an EMBL/GenBank/DDBJ whole genome shotgun (WGS) entry which is preliminary data.</text>
</comment>
<dbReference type="InterPro" id="IPR020936">
    <property type="entry name" value="TrhO"/>
</dbReference>
<dbReference type="InterPro" id="IPR001763">
    <property type="entry name" value="Rhodanese-like_dom"/>
</dbReference>
<dbReference type="AlphaFoldDB" id="A0A4Q7LGR1"/>
<dbReference type="InterPro" id="IPR040503">
    <property type="entry name" value="TRHO_N"/>
</dbReference>
<dbReference type="PROSITE" id="PS50206">
    <property type="entry name" value="RHODANESE_3"/>
    <property type="match status" value="1"/>
</dbReference>
<sequence length="306" mass="33209">MNDAMNAAMNASPDTLVHSAFYRYAAVPDPAAMADALRQLGVRLGAPQAFGGSVIVAAEGINAVVAGTRAAVEAYEAALSKDAAFAPLHGLVFKRSACHTLPFGRYKVAHKAELVAIDLPEVADVIDEHDDSHVAPADWDALIARPDVVLLDNRNHFEFRLGRFRGAVDPAVDHFRDFAAHVLAHADTWRAAGQTVAMYCTGGIRCDRTAPWMRSLGLEVRQLQGGILGYLADRAERAERADPTASTGKADQHAWIGECYVFDRRIALDATLAETGRKPAQVYDPSRPDEAWRLARAERLDGQMPT</sequence>
<protein>
    <submittedName>
        <fullName evidence="2">UPF0176 protein</fullName>
    </submittedName>
</protein>
<dbReference type="Pfam" id="PF00581">
    <property type="entry name" value="Rhodanese"/>
    <property type="match status" value="1"/>
</dbReference>
<evidence type="ECO:0000313" key="3">
    <source>
        <dbReference type="Proteomes" id="UP000293433"/>
    </source>
</evidence>
<dbReference type="RefSeq" id="WP_242615605.1">
    <property type="nucleotide sequence ID" value="NZ_SGWV01000010.1"/>
</dbReference>
<dbReference type="Gene3D" id="3.40.250.10">
    <property type="entry name" value="Rhodanese-like domain"/>
    <property type="match status" value="1"/>
</dbReference>
<dbReference type="EMBL" id="SGWV01000010">
    <property type="protein sequence ID" value="RZS53424.1"/>
    <property type="molecule type" value="Genomic_DNA"/>
</dbReference>
<dbReference type="PANTHER" id="PTHR43268">
    <property type="entry name" value="THIOSULFATE SULFURTRANSFERASE/RHODANESE-LIKE DOMAIN-CONTAINING PROTEIN 2"/>
    <property type="match status" value="1"/>
</dbReference>
<dbReference type="Gene3D" id="3.30.70.100">
    <property type="match status" value="1"/>
</dbReference>
<dbReference type="PANTHER" id="PTHR43268:SF3">
    <property type="entry name" value="RHODANESE-LIKE DOMAIN-CONTAINING PROTEIN 7-RELATED"/>
    <property type="match status" value="1"/>
</dbReference>
<proteinExistence type="predicted"/>
<dbReference type="InterPro" id="IPR036873">
    <property type="entry name" value="Rhodanese-like_dom_sf"/>
</dbReference>
<dbReference type="Proteomes" id="UP000293433">
    <property type="component" value="Unassembled WGS sequence"/>
</dbReference>
<feature type="domain" description="Rhodanese" evidence="1">
    <location>
        <begin position="144"/>
        <end position="239"/>
    </location>
</feature>
<accession>A0A4Q7LGR1</accession>
<evidence type="ECO:0000259" key="1">
    <source>
        <dbReference type="PROSITE" id="PS50206"/>
    </source>
</evidence>
<name>A0A4Q7LGR1_9BURK</name>
<reference evidence="2 3" key="1">
    <citation type="submission" date="2019-02" db="EMBL/GenBank/DDBJ databases">
        <title>Genomic Encyclopedia of Type Strains, Phase IV (KMG-IV): sequencing the most valuable type-strain genomes for metagenomic binning, comparative biology and taxonomic classification.</title>
        <authorList>
            <person name="Goeker M."/>
        </authorList>
    </citation>
    <scope>NUCLEOTIDE SEQUENCE [LARGE SCALE GENOMIC DNA]</scope>
    <source>
        <strain evidence="2 3">DSM 10617</strain>
    </source>
</reference>
<keyword evidence="3" id="KW-1185">Reference proteome</keyword>